<reference evidence="6" key="1">
    <citation type="journal article" date="2012" name="Nat. Genet.">
        <title>Lifestyle transitions in plant pathogenic Colletotrichum fungi deciphered by genome and transcriptome analyses.</title>
        <authorList>
            <person name="O'Connell R.J."/>
            <person name="Thon M.R."/>
            <person name="Hacquard S."/>
            <person name="Amyotte S.G."/>
            <person name="Kleemann J."/>
            <person name="Torres M.F."/>
            <person name="Damm U."/>
            <person name="Buiate E.A."/>
            <person name="Epstein L."/>
            <person name="Alkan N."/>
            <person name="Altmueller J."/>
            <person name="Alvarado-Balderrama L."/>
            <person name="Bauser C.A."/>
            <person name="Becker C."/>
            <person name="Birren B.W."/>
            <person name="Chen Z."/>
            <person name="Choi J."/>
            <person name="Crouch J.A."/>
            <person name="Duvick J.P."/>
            <person name="Farman M.A."/>
            <person name="Gan P."/>
            <person name="Heiman D."/>
            <person name="Henrissat B."/>
            <person name="Howard R.J."/>
            <person name="Kabbage M."/>
            <person name="Koch C."/>
            <person name="Kracher B."/>
            <person name="Kubo Y."/>
            <person name="Law A.D."/>
            <person name="Lebrun M.-H."/>
            <person name="Lee Y.-H."/>
            <person name="Miyara I."/>
            <person name="Moore N."/>
            <person name="Neumann U."/>
            <person name="Nordstroem K."/>
            <person name="Panaccione D.G."/>
            <person name="Panstruga R."/>
            <person name="Place M."/>
            <person name="Proctor R.H."/>
            <person name="Prusky D."/>
            <person name="Rech G."/>
            <person name="Reinhardt R."/>
            <person name="Rollins J.A."/>
            <person name="Rounsley S."/>
            <person name="Schardl C.L."/>
            <person name="Schwartz D.C."/>
            <person name="Shenoy N."/>
            <person name="Shirasu K."/>
            <person name="Sikhakolli U.R."/>
            <person name="Stueber K."/>
            <person name="Sukno S.A."/>
            <person name="Sweigard J.A."/>
            <person name="Takano Y."/>
            <person name="Takahara H."/>
            <person name="Trail F."/>
            <person name="van der Does H.C."/>
            <person name="Voll L.M."/>
            <person name="Will I."/>
            <person name="Young S."/>
            <person name="Zeng Q."/>
            <person name="Zhang J."/>
            <person name="Zhou S."/>
            <person name="Dickman M.B."/>
            <person name="Schulze-Lefert P."/>
            <person name="Ver Loren van Themaat E."/>
            <person name="Ma L.-J."/>
            <person name="Vaillancourt L.J."/>
        </authorList>
    </citation>
    <scope>NUCLEOTIDE SEQUENCE [LARGE SCALE GENOMIC DNA]</scope>
    <source>
        <strain evidence="6">M1.001 / M2 / FGSC 10212</strain>
    </source>
</reference>
<dbReference type="STRING" id="645133.E3QZP4"/>
<sequence>MSNLKTLFDIKDMPRDELCSFCHVEKPRFMQQSSAYSTYDEDWKGDLEYVYSTCGLSVPTEVIPPLMEAEPESPGLCISDEFYTTSSGDTCDSIALAHKVASAAQYMVNSELYGCDSITTGQELRLPLSCPKTYALQESDS</sequence>
<dbReference type="CDD" id="cd00118">
    <property type="entry name" value="LysM"/>
    <property type="match status" value="1"/>
</dbReference>
<protein>
    <submittedName>
        <fullName evidence="5">LysM domain-containing protein</fullName>
    </submittedName>
</protein>
<proteinExistence type="inferred from homology"/>
<organism evidence="6">
    <name type="scientific">Colletotrichum graminicola (strain M1.001 / M2 / FGSC 10212)</name>
    <name type="common">Maize anthracnose fungus</name>
    <name type="synonym">Glomerella graminicola</name>
    <dbReference type="NCBI Taxonomy" id="645133"/>
    <lineage>
        <taxon>Eukaryota</taxon>
        <taxon>Fungi</taxon>
        <taxon>Dikarya</taxon>
        <taxon>Ascomycota</taxon>
        <taxon>Pezizomycotina</taxon>
        <taxon>Sordariomycetes</taxon>
        <taxon>Hypocreomycetidae</taxon>
        <taxon>Glomerellales</taxon>
        <taxon>Glomerellaceae</taxon>
        <taxon>Colletotrichum</taxon>
        <taxon>Colletotrichum graminicola species complex</taxon>
    </lineage>
</organism>
<dbReference type="SUPFAM" id="SSF54106">
    <property type="entry name" value="LysM domain"/>
    <property type="match status" value="1"/>
</dbReference>
<dbReference type="GO" id="GO:0008061">
    <property type="term" value="F:chitin binding"/>
    <property type="evidence" value="ECO:0007669"/>
    <property type="project" value="UniProtKB-KW"/>
</dbReference>
<accession>E3QZP4</accession>
<dbReference type="GeneID" id="24416841"/>
<keyword evidence="1" id="KW-0147">Chitin-binding</keyword>
<name>E3QZP4_COLGM</name>
<evidence type="ECO:0000256" key="1">
    <source>
        <dbReference type="ARBA" id="ARBA00022669"/>
    </source>
</evidence>
<dbReference type="PANTHER" id="PTHR34997">
    <property type="entry name" value="AM15"/>
    <property type="match status" value="1"/>
</dbReference>
<dbReference type="HOGENOM" id="CLU_1825146_0_0_1"/>
<dbReference type="InterPro" id="IPR018392">
    <property type="entry name" value="LysM"/>
</dbReference>
<dbReference type="PROSITE" id="PS51782">
    <property type="entry name" value="LYSM"/>
    <property type="match status" value="1"/>
</dbReference>
<dbReference type="EMBL" id="GG697419">
    <property type="protein sequence ID" value="EFQ36332.1"/>
    <property type="molecule type" value="Genomic_DNA"/>
</dbReference>
<dbReference type="OrthoDB" id="1046782at2759"/>
<dbReference type="AlphaFoldDB" id="E3QZP4"/>
<keyword evidence="6" id="KW-1185">Reference proteome</keyword>
<dbReference type="SMR" id="E3QZP4"/>
<dbReference type="Pfam" id="PF01476">
    <property type="entry name" value="LysM"/>
    <property type="match status" value="1"/>
</dbReference>
<gene>
    <name evidence="5" type="ORF">GLRG_11477</name>
</gene>
<comment type="similarity">
    <text evidence="3">Belongs to the secreted LysM effector family.</text>
</comment>
<evidence type="ECO:0000313" key="6">
    <source>
        <dbReference type="Proteomes" id="UP000008782"/>
    </source>
</evidence>
<evidence type="ECO:0000256" key="2">
    <source>
        <dbReference type="ARBA" id="ARBA00023026"/>
    </source>
</evidence>
<dbReference type="InterPro" id="IPR036779">
    <property type="entry name" value="LysM_dom_sf"/>
</dbReference>
<keyword evidence="2" id="KW-0843">Virulence</keyword>
<dbReference type="Gene3D" id="3.10.350.10">
    <property type="entry name" value="LysM domain"/>
    <property type="match status" value="1"/>
</dbReference>
<feature type="domain" description="LysM" evidence="4">
    <location>
        <begin position="81"/>
        <end position="126"/>
    </location>
</feature>
<evidence type="ECO:0000256" key="3">
    <source>
        <dbReference type="ARBA" id="ARBA00044955"/>
    </source>
</evidence>
<dbReference type="VEuPathDB" id="FungiDB:GLRG_11477"/>
<dbReference type="Proteomes" id="UP000008782">
    <property type="component" value="Unassembled WGS sequence"/>
</dbReference>
<dbReference type="RefSeq" id="XP_008100352.1">
    <property type="nucleotide sequence ID" value="XM_008102161.1"/>
</dbReference>
<dbReference type="PANTHER" id="PTHR34997:SF16">
    <property type="entry name" value="LYSM DOMAIN-CONTAINING PROTEIN"/>
    <property type="match status" value="1"/>
</dbReference>
<evidence type="ECO:0000313" key="5">
    <source>
        <dbReference type="EMBL" id="EFQ36332.1"/>
    </source>
</evidence>
<dbReference type="eggNOG" id="ENOG502SNMR">
    <property type="taxonomic scope" value="Eukaryota"/>
</dbReference>
<evidence type="ECO:0000259" key="4">
    <source>
        <dbReference type="PROSITE" id="PS51782"/>
    </source>
</evidence>
<dbReference type="InterPro" id="IPR052210">
    <property type="entry name" value="LysM1-like"/>
</dbReference>